<dbReference type="GO" id="GO:0010628">
    <property type="term" value="P:positive regulation of gene expression"/>
    <property type="evidence" value="ECO:0007669"/>
    <property type="project" value="EnsemblMetazoa"/>
</dbReference>
<name>B4HFE1_DROSE</name>
<dbReference type="AlphaFoldDB" id="B4HFE1"/>
<sequence length="246" mass="27154">MELAICKTDLSATKFMLPPALPSSAAIASSSAIASTASHFLDKAAHELFHLNAINGHLFKSPASSHLNSIGSPSILSQLNGIGNSGNHSGQVSTMRLKKNRKVTFLSSLVESKNIFIKEEPIHGCKDLCSLSDISDHEASLGLFLQTGFFLFFLFSGFVFGAPLLSLLQLLFFCRCPWARRLWFEIQLQSSLPFYTLQCSCFCDNSNDTSPIQLDSFLRAYVYATVIINNRSNLMIIRSIIINFNC</sequence>
<proteinExistence type="predicted"/>
<dbReference type="GO" id="GO:0045500">
    <property type="term" value="P:sevenless signaling pathway"/>
    <property type="evidence" value="ECO:0007669"/>
    <property type="project" value="EnsemblMetazoa"/>
</dbReference>
<dbReference type="GO" id="GO:0050767">
    <property type="term" value="P:regulation of neurogenesis"/>
    <property type="evidence" value="ECO:0007669"/>
    <property type="project" value="EnsemblMetazoa"/>
</dbReference>
<dbReference type="GO" id="GO:0035170">
    <property type="term" value="P:lymph gland crystal cell differentiation"/>
    <property type="evidence" value="ECO:0007669"/>
    <property type="project" value="EnsemblMetazoa"/>
</dbReference>
<protein>
    <submittedName>
        <fullName evidence="2">GM23572</fullName>
    </submittedName>
</protein>
<dbReference type="GO" id="GO:0016318">
    <property type="term" value="P:ommatidial rotation"/>
    <property type="evidence" value="ECO:0007669"/>
    <property type="project" value="EnsemblMetazoa"/>
</dbReference>
<dbReference type="GO" id="GO:0042461">
    <property type="term" value="P:photoreceptor cell development"/>
    <property type="evidence" value="ECO:0007669"/>
    <property type="project" value="EnsemblMetazoa"/>
</dbReference>
<dbReference type="GO" id="GO:0008284">
    <property type="term" value="P:positive regulation of cell population proliferation"/>
    <property type="evidence" value="ECO:0007669"/>
    <property type="project" value="EnsemblMetazoa"/>
</dbReference>
<dbReference type="HOGENOM" id="CLU_1130111_0_0_1"/>
<dbReference type="GO" id="GO:0007173">
    <property type="term" value="P:epidermal growth factor receptor signaling pathway"/>
    <property type="evidence" value="ECO:0007669"/>
    <property type="project" value="EnsemblMetazoa"/>
</dbReference>
<dbReference type="GO" id="GO:0045666">
    <property type="term" value="P:positive regulation of neuron differentiation"/>
    <property type="evidence" value="ECO:0007669"/>
    <property type="project" value="EnsemblMetazoa"/>
</dbReference>
<dbReference type="GO" id="GO:0007455">
    <property type="term" value="P:eye-antennal disc morphogenesis"/>
    <property type="evidence" value="ECO:0007669"/>
    <property type="project" value="EnsemblMetazoa"/>
</dbReference>
<dbReference type="GO" id="GO:0043697">
    <property type="term" value="P:cell dedifferentiation"/>
    <property type="evidence" value="ECO:0007669"/>
    <property type="project" value="EnsemblMetazoa"/>
</dbReference>
<dbReference type="GO" id="GO:0001742">
    <property type="term" value="P:oenocyte differentiation"/>
    <property type="evidence" value="ECO:0007669"/>
    <property type="project" value="EnsemblMetazoa"/>
</dbReference>
<keyword evidence="3" id="KW-1185">Reference proteome</keyword>
<dbReference type="EMBL" id="CH480815">
    <property type="protein sequence ID" value="EDW43319.1"/>
    <property type="molecule type" value="Genomic_DNA"/>
</dbReference>
<dbReference type="GO" id="GO:0035169">
    <property type="term" value="P:lymph gland plasmatocyte differentiation"/>
    <property type="evidence" value="ECO:0007669"/>
    <property type="project" value="EnsemblMetazoa"/>
</dbReference>
<organism evidence="3">
    <name type="scientific">Drosophila sechellia</name>
    <name type="common">Fruit fly</name>
    <dbReference type="NCBI Taxonomy" id="7238"/>
    <lineage>
        <taxon>Eukaryota</taxon>
        <taxon>Metazoa</taxon>
        <taxon>Ecdysozoa</taxon>
        <taxon>Arthropoda</taxon>
        <taxon>Hexapoda</taxon>
        <taxon>Insecta</taxon>
        <taxon>Pterygota</taxon>
        <taxon>Neoptera</taxon>
        <taxon>Endopterygota</taxon>
        <taxon>Diptera</taxon>
        <taxon>Brachycera</taxon>
        <taxon>Muscomorpha</taxon>
        <taxon>Ephydroidea</taxon>
        <taxon>Drosophilidae</taxon>
        <taxon>Drosophila</taxon>
        <taxon>Sophophora</taxon>
    </lineage>
</organism>
<dbReference type="PhylomeDB" id="B4HFE1"/>
<dbReference type="Proteomes" id="UP000001292">
    <property type="component" value="Unassembled WGS sequence"/>
</dbReference>
<dbReference type="GO" id="GO:0061320">
    <property type="term" value="P:pericardial nephrocyte differentiation"/>
    <property type="evidence" value="ECO:0007669"/>
    <property type="project" value="EnsemblMetazoa"/>
</dbReference>
<dbReference type="GO" id="GO:0007479">
    <property type="term" value="P:leg disc proximal/distal pattern formation"/>
    <property type="evidence" value="ECO:0007669"/>
    <property type="project" value="EnsemblMetazoa"/>
</dbReference>
<dbReference type="GO" id="GO:0001228">
    <property type="term" value="F:DNA-binding transcription activator activity, RNA polymerase II-specific"/>
    <property type="evidence" value="ECO:0007669"/>
    <property type="project" value="EnsemblMetazoa"/>
</dbReference>
<dbReference type="OMA" id="NLMIIRS"/>
<dbReference type="GO" id="GO:0007476">
    <property type="term" value="P:imaginal disc-derived wing morphogenesis"/>
    <property type="evidence" value="ECO:0007669"/>
    <property type="project" value="EnsemblMetazoa"/>
</dbReference>
<dbReference type="GO" id="GO:0035225">
    <property type="term" value="P:determination of genital disc primordium"/>
    <property type="evidence" value="ECO:0007669"/>
    <property type="project" value="EnsemblMetazoa"/>
</dbReference>
<dbReference type="GO" id="GO:0009997">
    <property type="term" value="P:negative regulation of cardioblast cell fate specification"/>
    <property type="evidence" value="ECO:0007669"/>
    <property type="project" value="EnsemblMetazoa"/>
</dbReference>
<keyword evidence="1" id="KW-1133">Transmembrane helix</keyword>
<dbReference type="GO" id="GO:1902692">
    <property type="term" value="P:regulation of neuroblast proliferation"/>
    <property type="evidence" value="ECO:0007669"/>
    <property type="project" value="EnsemblMetazoa"/>
</dbReference>
<dbReference type="GO" id="GO:0008340">
    <property type="term" value="P:determination of adult lifespan"/>
    <property type="evidence" value="ECO:0007669"/>
    <property type="project" value="EnsemblMetazoa"/>
</dbReference>
<dbReference type="GO" id="GO:0005634">
    <property type="term" value="C:nucleus"/>
    <property type="evidence" value="ECO:0007669"/>
    <property type="project" value="EnsemblMetazoa"/>
</dbReference>
<keyword evidence="1" id="KW-0472">Membrane</keyword>
<keyword evidence="1" id="KW-0812">Transmembrane</keyword>
<dbReference type="GO" id="GO:0055001">
    <property type="term" value="P:muscle cell development"/>
    <property type="evidence" value="ECO:0007669"/>
    <property type="project" value="EnsemblMetazoa"/>
</dbReference>
<evidence type="ECO:0000256" key="1">
    <source>
        <dbReference type="SAM" id="Phobius"/>
    </source>
</evidence>
<gene>
    <name evidence="2" type="primary">Dsec\GM23572</name>
    <name evidence="2" type="ORF">Dsec_GM23572</name>
</gene>
<dbReference type="GO" id="GO:0090175">
    <property type="term" value="P:regulation of establishment of planar polarity"/>
    <property type="evidence" value="ECO:0007669"/>
    <property type="project" value="EnsemblMetazoa"/>
</dbReference>
<dbReference type="STRING" id="7238.B4HFE1"/>
<reference evidence="2 3" key="1">
    <citation type="journal article" date="2007" name="Nature">
        <title>Evolution of genes and genomes on the Drosophila phylogeny.</title>
        <authorList>
            <consortium name="Drosophila 12 Genomes Consortium"/>
            <person name="Clark A.G."/>
            <person name="Eisen M.B."/>
            <person name="Smith D.R."/>
            <person name="Bergman C.M."/>
            <person name="Oliver B."/>
            <person name="Markow T.A."/>
            <person name="Kaufman T.C."/>
            <person name="Kellis M."/>
            <person name="Gelbart W."/>
            <person name="Iyer V.N."/>
            <person name="Pollard D.A."/>
            <person name="Sackton T.B."/>
            <person name="Larracuente A.M."/>
            <person name="Singh N.D."/>
            <person name="Abad J.P."/>
            <person name="Abt D.N."/>
            <person name="Adryan B."/>
            <person name="Aguade M."/>
            <person name="Akashi H."/>
            <person name="Anderson W.W."/>
            <person name="Aquadro C.F."/>
            <person name="Ardell D.H."/>
            <person name="Arguello R."/>
            <person name="Artieri C.G."/>
            <person name="Barbash D.A."/>
            <person name="Barker D."/>
            <person name="Barsanti P."/>
            <person name="Batterham P."/>
            <person name="Batzoglou S."/>
            <person name="Begun D."/>
            <person name="Bhutkar A."/>
            <person name="Blanco E."/>
            <person name="Bosak S.A."/>
            <person name="Bradley R.K."/>
            <person name="Brand A.D."/>
            <person name="Brent M.R."/>
            <person name="Brooks A.N."/>
            <person name="Brown R.H."/>
            <person name="Butlin R.K."/>
            <person name="Caggese C."/>
            <person name="Calvi B.R."/>
            <person name="Bernardo de Carvalho A."/>
            <person name="Caspi A."/>
            <person name="Castrezana S."/>
            <person name="Celniker S.E."/>
            <person name="Chang J.L."/>
            <person name="Chapple C."/>
            <person name="Chatterji S."/>
            <person name="Chinwalla A."/>
            <person name="Civetta A."/>
            <person name="Clifton S.W."/>
            <person name="Comeron J.M."/>
            <person name="Costello J.C."/>
            <person name="Coyne J.A."/>
            <person name="Daub J."/>
            <person name="David R.G."/>
            <person name="Delcher A.L."/>
            <person name="Delehaunty K."/>
            <person name="Do C.B."/>
            <person name="Ebling H."/>
            <person name="Edwards K."/>
            <person name="Eickbush T."/>
            <person name="Evans J.D."/>
            <person name="Filipski A."/>
            <person name="Findeiss S."/>
            <person name="Freyhult E."/>
            <person name="Fulton L."/>
            <person name="Fulton R."/>
            <person name="Garcia A.C."/>
            <person name="Gardiner A."/>
            <person name="Garfield D.A."/>
            <person name="Garvin B.E."/>
            <person name="Gibson G."/>
            <person name="Gilbert D."/>
            <person name="Gnerre S."/>
            <person name="Godfrey J."/>
            <person name="Good R."/>
            <person name="Gotea V."/>
            <person name="Gravely B."/>
            <person name="Greenberg A.J."/>
            <person name="Griffiths-Jones S."/>
            <person name="Gross S."/>
            <person name="Guigo R."/>
            <person name="Gustafson E.A."/>
            <person name="Haerty W."/>
            <person name="Hahn M.W."/>
            <person name="Halligan D.L."/>
            <person name="Halpern A.L."/>
            <person name="Halter G.M."/>
            <person name="Han M.V."/>
            <person name="Heger A."/>
            <person name="Hillier L."/>
            <person name="Hinrichs A.S."/>
            <person name="Holmes I."/>
            <person name="Hoskins R.A."/>
            <person name="Hubisz M.J."/>
            <person name="Hultmark D."/>
            <person name="Huntley M.A."/>
            <person name="Jaffe D.B."/>
            <person name="Jagadeeshan S."/>
            <person name="Jeck W.R."/>
            <person name="Johnson J."/>
            <person name="Jones C.D."/>
            <person name="Jordan W.C."/>
            <person name="Karpen G.H."/>
            <person name="Kataoka E."/>
            <person name="Keightley P.D."/>
            <person name="Kheradpour P."/>
            <person name="Kirkness E.F."/>
            <person name="Koerich L.B."/>
            <person name="Kristiansen K."/>
            <person name="Kudrna D."/>
            <person name="Kulathinal R.J."/>
            <person name="Kumar S."/>
            <person name="Kwok R."/>
            <person name="Lander E."/>
            <person name="Langley C.H."/>
            <person name="Lapoint R."/>
            <person name="Lazzaro B.P."/>
            <person name="Lee S.J."/>
            <person name="Levesque L."/>
            <person name="Li R."/>
            <person name="Lin C.F."/>
            <person name="Lin M.F."/>
            <person name="Lindblad-Toh K."/>
            <person name="Llopart A."/>
            <person name="Long M."/>
            <person name="Low L."/>
            <person name="Lozovsky E."/>
            <person name="Lu J."/>
            <person name="Luo M."/>
            <person name="Machado C.A."/>
            <person name="Makalowski W."/>
            <person name="Marzo M."/>
            <person name="Matsuda M."/>
            <person name="Matzkin L."/>
            <person name="McAllister B."/>
            <person name="McBride C.S."/>
            <person name="McKernan B."/>
            <person name="McKernan K."/>
            <person name="Mendez-Lago M."/>
            <person name="Minx P."/>
            <person name="Mollenhauer M.U."/>
            <person name="Montooth K."/>
            <person name="Mount S.M."/>
            <person name="Mu X."/>
            <person name="Myers E."/>
            <person name="Negre B."/>
            <person name="Newfeld S."/>
            <person name="Nielsen R."/>
            <person name="Noor M.A."/>
            <person name="O'Grady P."/>
            <person name="Pachter L."/>
            <person name="Papaceit M."/>
            <person name="Parisi M.J."/>
            <person name="Parisi M."/>
            <person name="Parts L."/>
            <person name="Pedersen J.S."/>
            <person name="Pesole G."/>
            <person name="Phillippy A.M."/>
            <person name="Ponting C.P."/>
            <person name="Pop M."/>
            <person name="Porcelli D."/>
            <person name="Powell J.R."/>
            <person name="Prohaska S."/>
            <person name="Pruitt K."/>
            <person name="Puig M."/>
            <person name="Quesneville H."/>
            <person name="Ram K.R."/>
            <person name="Rand D."/>
            <person name="Rasmussen M.D."/>
            <person name="Reed L.K."/>
            <person name="Reenan R."/>
            <person name="Reily A."/>
            <person name="Remington K.A."/>
            <person name="Rieger T.T."/>
            <person name="Ritchie M.G."/>
            <person name="Robin C."/>
            <person name="Rogers Y.H."/>
            <person name="Rohde C."/>
            <person name="Rozas J."/>
            <person name="Rubenfield M.J."/>
            <person name="Ruiz A."/>
            <person name="Russo S."/>
            <person name="Salzberg S.L."/>
            <person name="Sanchez-Gracia A."/>
            <person name="Saranga D.J."/>
            <person name="Sato H."/>
            <person name="Schaeffer S.W."/>
            <person name="Schatz M.C."/>
            <person name="Schlenke T."/>
            <person name="Schwartz R."/>
            <person name="Segarra C."/>
            <person name="Singh R.S."/>
            <person name="Sirot L."/>
            <person name="Sirota M."/>
            <person name="Sisneros N.B."/>
            <person name="Smith C.D."/>
            <person name="Smith T.F."/>
            <person name="Spieth J."/>
            <person name="Stage D.E."/>
            <person name="Stark A."/>
            <person name="Stephan W."/>
            <person name="Strausberg R.L."/>
            <person name="Strempel S."/>
            <person name="Sturgill D."/>
            <person name="Sutton G."/>
            <person name="Sutton G.G."/>
            <person name="Tao W."/>
            <person name="Teichmann S."/>
            <person name="Tobari Y.N."/>
            <person name="Tomimura Y."/>
            <person name="Tsolas J.M."/>
            <person name="Valente V.L."/>
            <person name="Venter E."/>
            <person name="Venter J.C."/>
            <person name="Vicario S."/>
            <person name="Vieira F.G."/>
            <person name="Vilella A.J."/>
            <person name="Villasante A."/>
            <person name="Walenz B."/>
            <person name="Wang J."/>
            <person name="Wasserman M."/>
            <person name="Watts T."/>
            <person name="Wilson D."/>
            <person name="Wilson R.K."/>
            <person name="Wing R.A."/>
            <person name="Wolfner M.F."/>
            <person name="Wong A."/>
            <person name="Wong G.K."/>
            <person name="Wu C.I."/>
            <person name="Wu G."/>
            <person name="Yamamoto D."/>
            <person name="Yang H.P."/>
            <person name="Yang S.P."/>
            <person name="Yorke J.A."/>
            <person name="Yoshida K."/>
            <person name="Zdobnov E."/>
            <person name="Zhang P."/>
            <person name="Zhang Y."/>
            <person name="Zimin A.V."/>
            <person name="Baldwin J."/>
            <person name="Abdouelleil A."/>
            <person name="Abdulkadir J."/>
            <person name="Abebe A."/>
            <person name="Abera B."/>
            <person name="Abreu J."/>
            <person name="Acer S.C."/>
            <person name="Aftuck L."/>
            <person name="Alexander A."/>
            <person name="An P."/>
            <person name="Anderson E."/>
            <person name="Anderson S."/>
            <person name="Arachi H."/>
            <person name="Azer M."/>
            <person name="Bachantsang P."/>
            <person name="Barry A."/>
            <person name="Bayul T."/>
            <person name="Berlin A."/>
            <person name="Bessette D."/>
            <person name="Bloom T."/>
            <person name="Blye J."/>
            <person name="Boguslavskiy L."/>
            <person name="Bonnet C."/>
            <person name="Boukhgalter B."/>
            <person name="Bourzgui I."/>
            <person name="Brown A."/>
            <person name="Cahill P."/>
            <person name="Channer S."/>
            <person name="Cheshatsang Y."/>
            <person name="Chuda L."/>
            <person name="Citroen M."/>
            <person name="Collymore A."/>
            <person name="Cooke P."/>
            <person name="Costello M."/>
            <person name="D'Aco K."/>
            <person name="Daza R."/>
            <person name="De Haan G."/>
            <person name="DeGray S."/>
            <person name="DeMaso C."/>
            <person name="Dhargay N."/>
            <person name="Dooley K."/>
            <person name="Dooley E."/>
            <person name="Doricent M."/>
            <person name="Dorje P."/>
            <person name="Dorjee K."/>
            <person name="Dupes A."/>
            <person name="Elong R."/>
            <person name="Falk J."/>
            <person name="Farina A."/>
            <person name="Faro S."/>
            <person name="Ferguson D."/>
            <person name="Fisher S."/>
            <person name="Foley C.D."/>
            <person name="Franke A."/>
            <person name="Friedrich D."/>
            <person name="Gadbois L."/>
            <person name="Gearin G."/>
            <person name="Gearin C.R."/>
            <person name="Giannoukos G."/>
            <person name="Goode T."/>
            <person name="Graham J."/>
            <person name="Grandbois E."/>
            <person name="Grewal S."/>
            <person name="Gyaltsen K."/>
            <person name="Hafez N."/>
            <person name="Hagos B."/>
            <person name="Hall J."/>
            <person name="Henson C."/>
            <person name="Hollinger A."/>
            <person name="Honan T."/>
            <person name="Huard M.D."/>
            <person name="Hughes L."/>
            <person name="Hurhula B."/>
            <person name="Husby M.E."/>
            <person name="Kamat A."/>
            <person name="Kanga B."/>
            <person name="Kashin S."/>
            <person name="Khazanovich D."/>
            <person name="Kisner P."/>
            <person name="Lance K."/>
            <person name="Lara M."/>
            <person name="Lee W."/>
            <person name="Lennon N."/>
            <person name="Letendre F."/>
            <person name="LeVine R."/>
            <person name="Lipovsky A."/>
            <person name="Liu X."/>
            <person name="Liu J."/>
            <person name="Liu S."/>
            <person name="Lokyitsang T."/>
            <person name="Lokyitsang Y."/>
            <person name="Lubonja R."/>
            <person name="Lui A."/>
            <person name="MacDonald P."/>
            <person name="Magnisalis V."/>
            <person name="Maru K."/>
            <person name="Matthews C."/>
            <person name="McCusker W."/>
            <person name="McDonough S."/>
            <person name="Mehta T."/>
            <person name="Meldrim J."/>
            <person name="Meneus L."/>
            <person name="Mihai O."/>
            <person name="Mihalev A."/>
            <person name="Mihova T."/>
            <person name="Mittelman R."/>
            <person name="Mlenga V."/>
            <person name="Montmayeur A."/>
            <person name="Mulrain L."/>
            <person name="Navidi A."/>
            <person name="Naylor J."/>
            <person name="Negash T."/>
            <person name="Nguyen T."/>
            <person name="Nguyen N."/>
            <person name="Nicol R."/>
            <person name="Norbu C."/>
            <person name="Norbu N."/>
            <person name="Novod N."/>
            <person name="O'Neill B."/>
            <person name="Osman S."/>
            <person name="Markiewicz E."/>
            <person name="Oyono O.L."/>
            <person name="Patti C."/>
            <person name="Phunkhang P."/>
            <person name="Pierre F."/>
            <person name="Priest M."/>
            <person name="Raghuraman S."/>
            <person name="Rege F."/>
            <person name="Reyes R."/>
            <person name="Rise C."/>
            <person name="Rogov P."/>
            <person name="Ross K."/>
            <person name="Ryan E."/>
            <person name="Settipalli S."/>
            <person name="Shea T."/>
            <person name="Sherpa N."/>
            <person name="Shi L."/>
            <person name="Shih D."/>
            <person name="Sparrow T."/>
            <person name="Spaulding J."/>
            <person name="Stalker J."/>
            <person name="Stange-Thomann N."/>
            <person name="Stavropoulos S."/>
            <person name="Stone C."/>
            <person name="Strader C."/>
            <person name="Tesfaye S."/>
            <person name="Thomson T."/>
            <person name="Thoulutsang Y."/>
            <person name="Thoulutsang D."/>
            <person name="Topham K."/>
            <person name="Topping I."/>
            <person name="Tsamla T."/>
            <person name="Vassiliev H."/>
            <person name="Vo A."/>
            <person name="Wangchuk T."/>
            <person name="Wangdi T."/>
            <person name="Weiand M."/>
            <person name="Wilkinson J."/>
            <person name="Wilson A."/>
            <person name="Yadav S."/>
            <person name="Young G."/>
            <person name="Yu Q."/>
            <person name="Zembek L."/>
            <person name="Zhong D."/>
            <person name="Zimmer A."/>
            <person name="Zwirko Z."/>
            <person name="Jaffe D.B."/>
            <person name="Alvarez P."/>
            <person name="Brockman W."/>
            <person name="Butler J."/>
            <person name="Chin C."/>
            <person name="Gnerre S."/>
            <person name="Grabherr M."/>
            <person name="Kleber M."/>
            <person name="Mauceli E."/>
            <person name="MacCallum I."/>
        </authorList>
    </citation>
    <scope>NUCLEOTIDE SEQUENCE [LARGE SCALE GENOMIC DNA]</scope>
    <source>
        <strain evidence="3">Rob3c / Tucson 14021-0248.25</strain>
    </source>
</reference>
<dbReference type="GO" id="GO:0048190">
    <property type="term" value="P:wing disc dorsal/ventral pattern formation"/>
    <property type="evidence" value="ECO:0007669"/>
    <property type="project" value="EnsemblMetazoa"/>
</dbReference>
<dbReference type="GO" id="GO:0061331">
    <property type="term" value="P:epithelial cell proliferation involved in Malpighian tubule morphogenesis"/>
    <property type="evidence" value="ECO:0007669"/>
    <property type="project" value="EnsemblMetazoa"/>
</dbReference>
<dbReference type="GO" id="GO:0045199">
    <property type="term" value="P:maintenance of epithelial cell apical/basal polarity"/>
    <property type="evidence" value="ECO:0007669"/>
    <property type="project" value="EnsemblMetazoa"/>
</dbReference>
<dbReference type="GO" id="GO:0007427">
    <property type="term" value="P:epithelial cell migration, open tracheal system"/>
    <property type="evidence" value="ECO:0007669"/>
    <property type="project" value="EnsemblMetazoa"/>
</dbReference>
<dbReference type="GO" id="GO:0060438">
    <property type="term" value="P:trachea development"/>
    <property type="evidence" value="ECO:0007669"/>
    <property type="project" value="EnsemblMetazoa"/>
</dbReference>
<feature type="transmembrane region" description="Helical" evidence="1">
    <location>
        <begin position="149"/>
        <end position="173"/>
    </location>
</feature>
<evidence type="ECO:0000313" key="3">
    <source>
        <dbReference type="Proteomes" id="UP000001292"/>
    </source>
</evidence>
<accession>B4HFE1</accession>
<dbReference type="GO" id="GO:0007429">
    <property type="term" value="P:secondary branching, open tracheal system"/>
    <property type="evidence" value="ECO:0007669"/>
    <property type="project" value="EnsemblMetazoa"/>
</dbReference>
<dbReference type="GO" id="GO:0000976">
    <property type="term" value="F:transcription cis-regulatory region binding"/>
    <property type="evidence" value="ECO:0007669"/>
    <property type="project" value="EnsemblMetazoa"/>
</dbReference>
<dbReference type="GO" id="GO:0008543">
    <property type="term" value="P:fibroblast growth factor receptor signaling pathway"/>
    <property type="evidence" value="ECO:0007669"/>
    <property type="project" value="EnsemblMetazoa"/>
</dbReference>
<dbReference type="GO" id="GO:0007464">
    <property type="term" value="P:R3/R4 cell fate commitment"/>
    <property type="evidence" value="ECO:0007669"/>
    <property type="project" value="EnsemblMetazoa"/>
</dbReference>
<dbReference type="GO" id="GO:2001234">
    <property type="term" value="P:negative regulation of apoptotic signaling pathway"/>
    <property type="evidence" value="ECO:0007669"/>
    <property type="project" value="EnsemblMetazoa"/>
</dbReference>
<dbReference type="GO" id="GO:0007428">
    <property type="term" value="P:primary branching, open tracheal system"/>
    <property type="evidence" value="ECO:0007669"/>
    <property type="project" value="EnsemblMetazoa"/>
</dbReference>
<evidence type="ECO:0000313" key="2">
    <source>
        <dbReference type="EMBL" id="EDW43319.1"/>
    </source>
</evidence>